<gene>
    <name evidence="2" type="ORF">Ga0609869_002754</name>
</gene>
<name>A0ABV3XVM7_9RHOB</name>
<sequence length="452" mass="48598">MQRWLILAALALGACAAPSDDIAARRSAPTGQLPPMKTFSIARPRAPARPNALIAKDFLDLAFRMESGRELPVLTRFAEPITLRVNGAAPASLGPDLAALLGRLQREAGIGIRRVPAAAPANITVEIVPRATLQRAVPQAACFVAPRVDSWEAYRRARRSRTLDWTTLARREKVAIFLPGDVSPQEVRDCLHEEIAQALGPLNDLYRLPESVFNDDNFNTVLTGFDMLILRVYYAPELRNGMSREAVADRLPAILARLNPAGQRPAPPPLPETPRAWIETIETALGPGTAPGRRRDAATRAVAIARGQGWSDTRLAFSLFAQGRLALAENGELALASFLQAGQIYAGSTETRVQAAHVAMHLAAFALSAGQPDAALGVINAHLAATARAQNAALLATMMMIKAEALDDLGRPAEARAVRLDSLGWARYGFGADKEVRARLSDIAALSPGRRP</sequence>
<dbReference type="EMBL" id="JBEHHI010000002">
    <property type="protein sequence ID" value="MEX5729401.1"/>
    <property type="molecule type" value="Genomic_DNA"/>
</dbReference>
<evidence type="ECO:0000313" key="3">
    <source>
        <dbReference type="Proteomes" id="UP001560019"/>
    </source>
</evidence>
<organism evidence="2 3">
    <name type="scientific">Rhodovulum iodosum</name>
    <dbReference type="NCBI Taxonomy" id="68291"/>
    <lineage>
        <taxon>Bacteria</taxon>
        <taxon>Pseudomonadati</taxon>
        <taxon>Pseudomonadota</taxon>
        <taxon>Alphaproteobacteria</taxon>
        <taxon>Rhodobacterales</taxon>
        <taxon>Paracoccaceae</taxon>
        <taxon>Rhodovulum</taxon>
    </lineage>
</organism>
<comment type="caution">
    <text evidence="2">The sequence shown here is derived from an EMBL/GenBank/DDBJ whole genome shotgun (WGS) entry which is preliminary data.</text>
</comment>
<dbReference type="PROSITE" id="PS51257">
    <property type="entry name" value="PROKAR_LIPOPROTEIN"/>
    <property type="match status" value="1"/>
</dbReference>
<dbReference type="RefSeq" id="WP_125404836.1">
    <property type="nucleotide sequence ID" value="NZ_JBEHHI010000002.1"/>
</dbReference>
<evidence type="ECO:0000313" key="2">
    <source>
        <dbReference type="EMBL" id="MEX5729401.1"/>
    </source>
</evidence>
<keyword evidence="3" id="KW-1185">Reference proteome</keyword>
<reference evidence="2 3" key="1">
    <citation type="submission" date="2024-06" db="EMBL/GenBank/DDBJ databases">
        <title>Genome of Rhodovulum iodosum, a marine photoferrotroph.</title>
        <authorList>
            <person name="Bianchini G."/>
            <person name="Nikeleit V."/>
            <person name="Kappler A."/>
            <person name="Bryce C."/>
            <person name="Sanchez-Baracaldo P."/>
        </authorList>
    </citation>
    <scope>NUCLEOTIDE SEQUENCE [LARGE SCALE GENOMIC DNA]</scope>
    <source>
        <strain evidence="2 3">UT/N1</strain>
    </source>
</reference>
<evidence type="ECO:0000256" key="1">
    <source>
        <dbReference type="SAM" id="SignalP"/>
    </source>
</evidence>
<feature type="signal peptide" evidence="1">
    <location>
        <begin position="1"/>
        <end position="19"/>
    </location>
</feature>
<keyword evidence="1" id="KW-0732">Signal</keyword>
<evidence type="ECO:0008006" key="4">
    <source>
        <dbReference type="Google" id="ProtNLM"/>
    </source>
</evidence>
<proteinExistence type="predicted"/>
<accession>A0ABV3XVM7</accession>
<feature type="chain" id="PRO_5045493873" description="DUF2927 domain-containing protein" evidence="1">
    <location>
        <begin position="20"/>
        <end position="452"/>
    </location>
</feature>
<protein>
    <recommendedName>
        <fullName evidence="4">DUF2927 domain-containing protein</fullName>
    </recommendedName>
</protein>
<dbReference type="Proteomes" id="UP001560019">
    <property type="component" value="Unassembled WGS sequence"/>
</dbReference>
<dbReference type="InterPro" id="IPR021323">
    <property type="entry name" value="DUF2927"/>
</dbReference>
<dbReference type="Pfam" id="PF11150">
    <property type="entry name" value="DUF2927"/>
    <property type="match status" value="1"/>
</dbReference>